<keyword evidence="3" id="KW-1133">Transmembrane helix</keyword>
<gene>
    <name evidence="5" type="primary">LOC105360035</name>
</gene>
<protein>
    <submittedName>
        <fullName evidence="5">MATH and LRR domain-containing protein PFE0570w-like</fullName>
    </submittedName>
</protein>
<evidence type="ECO:0000256" key="3">
    <source>
        <dbReference type="SAM" id="Phobius"/>
    </source>
</evidence>
<dbReference type="AlphaFoldDB" id="A0AAJ6VMD2"/>
<feature type="coiled-coil region" evidence="1">
    <location>
        <begin position="150"/>
        <end position="184"/>
    </location>
</feature>
<keyword evidence="4" id="KW-1185">Reference proteome</keyword>
<sequence>MADTSKVDNDDNLEDSSSSEEWTIIYKKESNLKQNRLNSIEHIEVHEKEIESDDVSILSDESESEQLINDGKVEIMEWQIESKQSTQLATLSPNHTSDRSITSSALITCSVIALISGIIIAGQIIEFQGHEPNYFLNNEIQAKLKEFIGIKEKLNDLNDVKRALHQIQGNIQQMKKLKDQLINKKYKKNKSKYSGDNYKNFEKLNIENIFNLDGYDNKLEMLEITFQNFCSIITKINSTSNLTFENKLCKTPKILSDMIILKKNFKQILESNVETDLPENRVFLNVERKLELVSESLLFDFNAIFSKFTKKIQERLNKVGSEIHNRLCFSYNKDKINDKFFNILNKNYFLSNCNESNSDPAINLNSNVTKKNKKGYGTKKKSYLELKKNAYKNNYKNIKDYKNFFDSKKNNSYTKIYPEENFIKGEATTDNNWKKNKKEKKEKYSLEEKKYKYEKTDKYKNDCNKKYEKTNQEFDYNFEFNKNNHKFNYEADHKKDDSQKKSKHQKSYDFNEGDSKFIVNVENYSDKYLRNKEEKERYKNDKEYILKPENLKESKYVKYQEDEHWEKRDKYRANSDWQIQRGKAREKQRNSDWYFVRADSREKARIVEEDDKHT</sequence>
<keyword evidence="3" id="KW-0812">Transmembrane</keyword>
<evidence type="ECO:0000256" key="1">
    <source>
        <dbReference type="SAM" id="Coils"/>
    </source>
</evidence>
<proteinExistence type="predicted"/>
<evidence type="ECO:0000256" key="2">
    <source>
        <dbReference type="SAM" id="MobiDB-lite"/>
    </source>
</evidence>
<feature type="region of interest" description="Disordered" evidence="2">
    <location>
        <begin position="1"/>
        <end position="20"/>
    </location>
</feature>
<dbReference type="Proteomes" id="UP000695007">
    <property type="component" value="Unplaced"/>
</dbReference>
<organism evidence="4 5">
    <name type="scientific">Ceratosolen solmsi marchali</name>
    <dbReference type="NCBI Taxonomy" id="326594"/>
    <lineage>
        <taxon>Eukaryota</taxon>
        <taxon>Metazoa</taxon>
        <taxon>Ecdysozoa</taxon>
        <taxon>Arthropoda</taxon>
        <taxon>Hexapoda</taxon>
        <taxon>Insecta</taxon>
        <taxon>Pterygota</taxon>
        <taxon>Neoptera</taxon>
        <taxon>Endopterygota</taxon>
        <taxon>Hymenoptera</taxon>
        <taxon>Apocrita</taxon>
        <taxon>Proctotrupomorpha</taxon>
        <taxon>Chalcidoidea</taxon>
        <taxon>Agaonidae</taxon>
        <taxon>Agaoninae</taxon>
        <taxon>Ceratosolen</taxon>
    </lineage>
</organism>
<accession>A0AAJ6VMD2</accession>
<reference evidence="5" key="1">
    <citation type="submission" date="2025-08" db="UniProtKB">
        <authorList>
            <consortium name="RefSeq"/>
        </authorList>
    </citation>
    <scope>IDENTIFICATION</scope>
</reference>
<evidence type="ECO:0000313" key="5">
    <source>
        <dbReference type="RefSeq" id="XP_011495111.1"/>
    </source>
</evidence>
<dbReference type="GeneID" id="105360035"/>
<dbReference type="RefSeq" id="XP_011495111.1">
    <property type="nucleotide sequence ID" value="XM_011496809.1"/>
</dbReference>
<name>A0AAJ6VMD2_9HYME</name>
<dbReference type="KEGG" id="csol:105360035"/>
<keyword evidence="1" id="KW-0175">Coiled coil</keyword>
<feature type="transmembrane region" description="Helical" evidence="3">
    <location>
        <begin position="105"/>
        <end position="125"/>
    </location>
</feature>
<evidence type="ECO:0000313" key="4">
    <source>
        <dbReference type="Proteomes" id="UP000695007"/>
    </source>
</evidence>
<keyword evidence="3" id="KW-0472">Membrane</keyword>